<organism evidence="1 2">
    <name type="scientific">Propioniciclava coleopterorum</name>
    <dbReference type="NCBI Taxonomy" id="2714937"/>
    <lineage>
        <taxon>Bacteria</taxon>
        <taxon>Bacillati</taxon>
        <taxon>Actinomycetota</taxon>
        <taxon>Actinomycetes</taxon>
        <taxon>Propionibacteriales</taxon>
        <taxon>Propionibacteriaceae</taxon>
        <taxon>Propioniciclava</taxon>
    </lineage>
</organism>
<dbReference type="KEGG" id="prv:G7070_03930"/>
<gene>
    <name evidence="1" type="ORF">G7070_03930</name>
</gene>
<dbReference type="EMBL" id="CP049865">
    <property type="protein sequence ID" value="QIK71578.1"/>
    <property type="molecule type" value="Genomic_DNA"/>
</dbReference>
<protein>
    <submittedName>
        <fullName evidence="1">DNA alkylation repair protein</fullName>
    </submittedName>
</protein>
<dbReference type="RefSeq" id="WP_166232116.1">
    <property type="nucleotide sequence ID" value="NZ_CP049865.1"/>
</dbReference>
<evidence type="ECO:0000313" key="1">
    <source>
        <dbReference type="EMBL" id="QIK71578.1"/>
    </source>
</evidence>
<dbReference type="Gene3D" id="1.25.10.90">
    <property type="match status" value="1"/>
</dbReference>
<keyword evidence="2" id="KW-1185">Reference proteome</keyword>
<dbReference type="InterPro" id="IPR014825">
    <property type="entry name" value="DNA_alkylation"/>
</dbReference>
<name>A0A6G7Y4L6_9ACTN</name>
<dbReference type="Pfam" id="PF08713">
    <property type="entry name" value="DNA_alkylation"/>
    <property type="match status" value="1"/>
</dbReference>
<dbReference type="PANTHER" id="PTHR34070:SF1">
    <property type="entry name" value="DNA ALKYLATION REPAIR PROTEIN"/>
    <property type="match status" value="1"/>
</dbReference>
<dbReference type="CDD" id="cd07064">
    <property type="entry name" value="AlkD_like_1"/>
    <property type="match status" value="1"/>
</dbReference>
<sequence>MSNPVTDAVRAALAARADPARAAQQQRYMKSEMPFHGLATPERRAALRPVWAAYAPTGTDDWRATIADLWDTAARREERYAAIELLRLPRFRAWASVPDPATIALLRHMIVTGAWWDYVDEIATHPVGDLLRTAPATMTPVLRGWAHEPDLWLRRTAIIAQLHARERTDLALLAEAIGASAADPDFFARKAIGWALRQHARTDPAWVRAFVADHPELAPLSRREALSRLGDPA</sequence>
<dbReference type="AlphaFoldDB" id="A0A6G7Y4L6"/>
<dbReference type="PANTHER" id="PTHR34070">
    <property type="entry name" value="ARMADILLO-TYPE FOLD"/>
    <property type="match status" value="1"/>
</dbReference>
<proteinExistence type="predicted"/>
<accession>A0A6G7Y4L6</accession>
<dbReference type="SUPFAM" id="SSF48371">
    <property type="entry name" value="ARM repeat"/>
    <property type="match status" value="1"/>
</dbReference>
<reference evidence="1 2" key="1">
    <citation type="submission" date="2020-03" db="EMBL/GenBank/DDBJ databases">
        <title>Propioniciclava sp. nov., isolated from Hydrophilus acuminatus.</title>
        <authorList>
            <person name="Hyun D.-W."/>
            <person name="Bae J.-W."/>
        </authorList>
    </citation>
    <scope>NUCLEOTIDE SEQUENCE [LARGE SCALE GENOMIC DNA]</scope>
    <source>
        <strain evidence="1 2">HDW11</strain>
    </source>
</reference>
<dbReference type="Proteomes" id="UP000501058">
    <property type="component" value="Chromosome"/>
</dbReference>
<evidence type="ECO:0000313" key="2">
    <source>
        <dbReference type="Proteomes" id="UP000501058"/>
    </source>
</evidence>
<dbReference type="InterPro" id="IPR016024">
    <property type="entry name" value="ARM-type_fold"/>
</dbReference>